<name>A0ABV4E709_9GAMM</name>
<keyword evidence="7" id="KW-1185">Reference proteome</keyword>
<dbReference type="SUPFAM" id="SSF103088">
    <property type="entry name" value="OmpA-like"/>
    <property type="match status" value="1"/>
</dbReference>
<organism evidence="6 7">
    <name type="scientific">Erwinia aeris</name>
    <dbReference type="NCBI Taxonomy" id="3239803"/>
    <lineage>
        <taxon>Bacteria</taxon>
        <taxon>Pseudomonadati</taxon>
        <taxon>Pseudomonadota</taxon>
        <taxon>Gammaproteobacteria</taxon>
        <taxon>Enterobacterales</taxon>
        <taxon>Erwiniaceae</taxon>
        <taxon>Erwinia</taxon>
    </lineage>
</organism>
<evidence type="ECO:0000313" key="6">
    <source>
        <dbReference type="EMBL" id="MEY8770692.1"/>
    </source>
</evidence>
<comment type="subcellular location">
    <subcellularLocation>
        <location evidence="1">Cell outer membrane</location>
    </subcellularLocation>
</comment>
<evidence type="ECO:0000256" key="1">
    <source>
        <dbReference type="ARBA" id="ARBA00004442"/>
    </source>
</evidence>
<dbReference type="InterPro" id="IPR036737">
    <property type="entry name" value="OmpA-like_sf"/>
</dbReference>
<evidence type="ECO:0000256" key="4">
    <source>
        <dbReference type="PROSITE-ProRule" id="PRU00473"/>
    </source>
</evidence>
<dbReference type="CDD" id="cd07185">
    <property type="entry name" value="OmpA_C-like"/>
    <property type="match status" value="1"/>
</dbReference>
<gene>
    <name evidence="6" type="ORF">AB6T85_09660</name>
</gene>
<sequence length="465" mass="51647">MPASLLKNQPAAAAPAILIIGPYAAKWFSERQPEQEDEPISWIVVPEAEALPEIVKRMRKKKHRLYAFFPFFPDGEETDAQALAKIAAWRLYEQEALPCVLGLYARLSHESQAGQAKWSGKFDLRKVGETTLARELAKLLAVSEPLSCHSIYRYAMTDALRLWLESSGIAKALQALFSGSSLRLSAVLLADNGNGFTRHGAWAQWLQQKFGLCPGLSPGVMLPSLPDVIDPGVPYQPDRQRSGFSWRWLPVCAALLLAMLLIGSTWFEAKNIAAATRTLADFRQTEETQLQKKRAVYQRLRDQKQQLLYCRDAWFSRLWRFSRCGEMAARVSDALQNYNPSPVFMASGSVALFARGSATLGPDSSKNLAWLLPLMQNNAQTTFAIVGHSDNTGSPEANYQLSIRRAKAVRDWLVSHANVPPDKLVIKGMGDSLPVASNQTGEGRERNRRVEIIPLADATNKTGEP</sequence>
<dbReference type="PANTHER" id="PTHR30329">
    <property type="entry name" value="STATOR ELEMENT OF FLAGELLAR MOTOR COMPLEX"/>
    <property type="match status" value="1"/>
</dbReference>
<dbReference type="PANTHER" id="PTHR30329:SF21">
    <property type="entry name" value="LIPOPROTEIN YIAD-RELATED"/>
    <property type="match status" value="1"/>
</dbReference>
<feature type="domain" description="OmpA-like" evidence="5">
    <location>
        <begin position="340"/>
        <end position="458"/>
    </location>
</feature>
<reference evidence="6 7" key="1">
    <citation type="submission" date="2024-07" db="EMBL/GenBank/DDBJ databases">
        <authorList>
            <person name="Hebao G."/>
        </authorList>
    </citation>
    <scope>NUCLEOTIDE SEQUENCE [LARGE SCALE GENOMIC DNA]</scope>
    <source>
        <strain evidence="6 7">ACCC 02193</strain>
    </source>
</reference>
<dbReference type="PROSITE" id="PS51123">
    <property type="entry name" value="OMPA_2"/>
    <property type="match status" value="1"/>
</dbReference>
<accession>A0ABV4E709</accession>
<dbReference type="InterPro" id="IPR006664">
    <property type="entry name" value="OMP_bac"/>
</dbReference>
<dbReference type="RefSeq" id="WP_301252833.1">
    <property type="nucleotide sequence ID" value="NZ_JBGFFX010000004.1"/>
</dbReference>
<dbReference type="InterPro" id="IPR006665">
    <property type="entry name" value="OmpA-like"/>
</dbReference>
<evidence type="ECO:0000256" key="3">
    <source>
        <dbReference type="ARBA" id="ARBA00023237"/>
    </source>
</evidence>
<evidence type="ECO:0000313" key="7">
    <source>
        <dbReference type="Proteomes" id="UP001565243"/>
    </source>
</evidence>
<dbReference type="Pfam" id="PF00691">
    <property type="entry name" value="OmpA"/>
    <property type="match status" value="1"/>
</dbReference>
<comment type="caution">
    <text evidence="6">The sequence shown here is derived from an EMBL/GenBank/DDBJ whole genome shotgun (WGS) entry which is preliminary data.</text>
</comment>
<dbReference type="PRINTS" id="PR01021">
    <property type="entry name" value="OMPADOMAIN"/>
</dbReference>
<proteinExistence type="predicted"/>
<evidence type="ECO:0000256" key="2">
    <source>
        <dbReference type="ARBA" id="ARBA00023136"/>
    </source>
</evidence>
<dbReference type="Gene3D" id="3.30.1330.60">
    <property type="entry name" value="OmpA-like domain"/>
    <property type="match status" value="1"/>
</dbReference>
<keyword evidence="3" id="KW-0998">Cell outer membrane</keyword>
<dbReference type="Proteomes" id="UP001565243">
    <property type="component" value="Unassembled WGS sequence"/>
</dbReference>
<keyword evidence="2 4" id="KW-0472">Membrane</keyword>
<dbReference type="EMBL" id="JBGFFX010000004">
    <property type="protein sequence ID" value="MEY8770692.1"/>
    <property type="molecule type" value="Genomic_DNA"/>
</dbReference>
<protein>
    <submittedName>
        <fullName evidence="6">OmpA family protein</fullName>
    </submittedName>
</protein>
<evidence type="ECO:0000259" key="5">
    <source>
        <dbReference type="PROSITE" id="PS51123"/>
    </source>
</evidence>
<dbReference type="InterPro" id="IPR050330">
    <property type="entry name" value="Bact_OuterMem_StrucFunc"/>
</dbReference>